<keyword evidence="5" id="KW-1185">Reference proteome</keyword>
<dbReference type="InterPro" id="IPR016634">
    <property type="entry name" value="CapW-like"/>
</dbReference>
<dbReference type="PANTHER" id="PTHR34580:SF3">
    <property type="entry name" value="PROTEIN PAFB"/>
    <property type="match status" value="1"/>
</dbReference>
<dbReference type="Pfam" id="PF26107">
    <property type="entry name" value="BrxR_CTD"/>
    <property type="match status" value="1"/>
</dbReference>
<evidence type="ECO:0000259" key="2">
    <source>
        <dbReference type="Pfam" id="PF26107"/>
    </source>
</evidence>
<feature type="domain" description="DNA-binding transcriptional repressor CapW winged helix-turn-helix" evidence="3">
    <location>
        <begin position="13"/>
        <end position="94"/>
    </location>
</feature>
<sequence>MVNHAEIAALKWDVRQRLTLLESTLLLTGWVRTQALVETFSISRAQASKDFAVYMSLRPDNLKYNKSLKYYEAGDAFTPLLLTGSATDVLNALQVVNPQQTPVVTLSAALPAIQVVQPLDRQLDWSVLRVVSQAIYQKRKLKAAYQSMNRNEPTELTLSPHHLVFSGFRWHVRAFSDTHQAYRDFVLARFRGEPPQLLNETAISGDHDEAWHQTIDVIIEPHPGLPESQRKILAEDYGMIDGTRCEPVRQALLPYFLRLMQIEPERQHPDPKIQQIILKNPEQVQPFLWRNN</sequence>
<gene>
    <name evidence="4" type="ordered locus">Hneap_0550</name>
</gene>
<name>D0KY81_HALNC</name>
<dbReference type="Proteomes" id="UP000009102">
    <property type="component" value="Chromosome"/>
</dbReference>
<proteinExistence type="predicted"/>
<reference evidence="4 5" key="1">
    <citation type="submission" date="2009-10" db="EMBL/GenBank/DDBJ databases">
        <title>Complete sequence of Halothiobacillus neapolitanus c2.</title>
        <authorList>
            <consortium name="US DOE Joint Genome Institute"/>
            <person name="Lucas S."/>
            <person name="Copeland A."/>
            <person name="Lapidus A."/>
            <person name="Glavina del Rio T."/>
            <person name="Tice H."/>
            <person name="Bruce D."/>
            <person name="Goodwin L."/>
            <person name="Pitluck S."/>
            <person name="Davenport K."/>
            <person name="Brettin T."/>
            <person name="Detter J.C."/>
            <person name="Han C."/>
            <person name="Tapia R."/>
            <person name="Larimer F."/>
            <person name="Land M."/>
            <person name="Hauser L."/>
            <person name="Kyrpides N."/>
            <person name="Mikhailova N."/>
            <person name="Kerfeld C."/>
            <person name="Cannon G."/>
            <person name="Heinhort S."/>
        </authorList>
    </citation>
    <scope>NUCLEOTIDE SEQUENCE [LARGE SCALE GENOMIC DNA]</scope>
    <source>
        <strain evidence="5">ATCC 23641 / c2</strain>
    </source>
</reference>
<dbReference type="InterPro" id="IPR051534">
    <property type="entry name" value="CBASS_pafABC_assoc_protein"/>
</dbReference>
<dbReference type="KEGG" id="hna:Hneap_0550"/>
<evidence type="ECO:0000313" key="5">
    <source>
        <dbReference type="Proteomes" id="UP000009102"/>
    </source>
</evidence>
<accession>D0KY81</accession>
<dbReference type="Pfam" id="PF13280">
    <property type="entry name" value="WYL"/>
    <property type="match status" value="1"/>
</dbReference>
<dbReference type="PANTHER" id="PTHR34580">
    <property type="match status" value="1"/>
</dbReference>
<dbReference type="HOGENOM" id="CLU_054168_2_0_6"/>
<dbReference type="Pfam" id="PF26109">
    <property type="entry name" value="WHD_BrxR"/>
    <property type="match status" value="1"/>
</dbReference>
<feature type="domain" description="WYL" evidence="1">
    <location>
        <begin position="127"/>
        <end position="191"/>
    </location>
</feature>
<protein>
    <submittedName>
        <fullName evidence="4">Transcriptional regulator</fullName>
    </submittedName>
</protein>
<dbReference type="PROSITE" id="PS52050">
    <property type="entry name" value="WYL"/>
    <property type="match status" value="1"/>
</dbReference>
<dbReference type="RefSeq" id="WP_012823440.1">
    <property type="nucleotide sequence ID" value="NC_013422.1"/>
</dbReference>
<organism evidence="4 5">
    <name type="scientific">Halothiobacillus neapolitanus (strain ATCC 23641 / DSM 15147 / CIP 104769 / NCIMB 8539 / c2)</name>
    <name type="common">Thiobacillus neapolitanus</name>
    <dbReference type="NCBI Taxonomy" id="555778"/>
    <lineage>
        <taxon>Bacteria</taxon>
        <taxon>Pseudomonadati</taxon>
        <taxon>Pseudomonadota</taxon>
        <taxon>Gammaproteobacteria</taxon>
        <taxon>Chromatiales</taxon>
        <taxon>Halothiobacillaceae</taxon>
        <taxon>Halothiobacillus</taxon>
    </lineage>
</organism>
<evidence type="ECO:0000313" key="4">
    <source>
        <dbReference type="EMBL" id="ACX95404.1"/>
    </source>
</evidence>
<evidence type="ECO:0000259" key="1">
    <source>
        <dbReference type="Pfam" id="PF13280"/>
    </source>
</evidence>
<dbReference type="InterPro" id="IPR026881">
    <property type="entry name" value="WYL_dom"/>
</dbReference>
<dbReference type="InterPro" id="IPR059019">
    <property type="entry name" value="WHD_CapW"/>
</dbReference>
<dbReference type="STRING" id="555778.Hneap_0550"/>
<evidence type="ECO:0000259" key="3">
    <source>
        <dbReference type="Pfam" id="PF26109"/>
    </source>
</evidence>
<dbReference type="EMBL" id="CP001801">
    <property type="protein sequence ID" value="ACX95404.1"/>
    <property type="molecule type" value="Genomic_DNA"/>
</dbReference>
<dbReference type="eggNOG" id="COG2378">
    <property type="taxonomic scope" value="Bacteria"/>
</dbReference>
<dbReference type="InterPro" id="IPR059020">
    <property type="entry name" value="CapW_CTD"/>
</dbReference>
<dbReference type="AlphaFoldDB" id="D0KY81"/>
<feature type="domain" description="DNA-binding transcriptional repressor CapW C-terminal dimerisation" evidence="2">
    <location>
        <begin position="215"/>
        <end position="284"/>
    </location>
</feature>
<dbReference type="PIRSF" id="PIRSF015558">
    <property type="entry name" value="Txn_reg_DeoR_prd"/>
    <property type="match status" value="1"/>
</dbReference>